<dbReference type="EMBL" id="JAVLSJ010000004">
    <property type="protein sequence ID" value="MDR9848343.1"/>
    <property type="molecule type" value="Genomic_DNA"/>
</dbReference>
<accession>A0ABU2EKE1</accession>
<gene>
    <name evidence="1" type="ORF">RI048_08975</name>
</gene>
<comment type="caution">
    <text evidence="1">The sequence shown here is derived from an EMBL/GenBank/DDBJ whole genome shotgun (WGS) entry which is preliminary data.</text>
</comment>
<sequence length="210" mass="23325">MSNDLFHFAYLKPRDFALHGTSIDQWLSQAEPGDAPVQVTADTPEMLAQVTNGSRNGWMAAIIEELAQASAINDLRVLYGAEDIAYAWEAPDTWENDAGEITEWSRWKAIKLQDQALPTLAEAITRLFDWSSAHVDELAEDTFSDLCSADELADDIHQPILTSAPASDPRVRYGEDGEGSHCLYSFLHSLRQLCMNARNKGESVLLIVQT</sequence>
<organism evidence="1 2">
    <name type="scientific">Herbaspirillum huttiense subsp. lycopersici</name>
    <dbReference type="NCBI Taxonomy" id="3074428"/>
    <lineage>
        <taxon>Bacteria</taxon>
        <taxon>Pseudomonadati</taxon>
        <taxon>Pseudomonadota</taxon>
        <taxon>Betaproteobacteria</taxon>
        <taxon>Burkholderiales</taxon>
        <taxon>Oxalobacteraceae</taxon>
        <taxon>Herbaspirillum</taxon>
    </lineage>
</organism>
<evidence type="ECO:0000313" key="2">
    <source>
        <dbReference type="Proteomes" id="UP001246576"/>
    </source>
</evidence>
<proteinExistence type="predicted"/>
<dbReference type="RefSeq" id="WP_039784403.1">
    <property type="nucleotide sequence ID" value="NZ_JAVLSJ010000004.1"/>
</dbReference>
<evidence type="ECO:0000313" key="1">
    <source>
        <dbReference type="EMBL" id="MDR9848343.1"/>
    </source>
</evidence>
<protein>
    <recommendedName>
        <fullName evidence="3">DUF1877 family protein</fullName>
    </recommendedName>
</protein>
<name>A0ABU2EKE1_9BURK</name>
<dbReference type="Proteomes" id="UP001246576">
    <property type="component" value="Unassembled WGS sequence"/>
</dbReference>
<keyword evidence="2" id="KW-1185">Reference proteome</keyword>
<reference evidence="1" key="1">
    <citation type="submission" date="2023-09" db="EMBL/GenBank/DDBJ databases">
        <title>Description of first Herbaspirillum huttiense subsp. nephrolepsisexaltata and Herbaspirillum huttiense subsp. lycopersicon.</title>
        <authorList>
            <person name="Poudel M."/>
            <person name="Sharma A."/>
            <person name="Goss E."/>
            <person name="Tapia J.H."/>
            <person name="Harmon C.M."/>
            <person name="Jones J.B."/>
        </authorList>
    </citation>
    <scope>NUCLEOTIDE SEQUENCE</scope>
    <source>
        <strain evidence="1">SE1</strain>
    </source>
</reference>
<evidence type="ECO:0008006" key="3">
    <source>
        <dbReference type="Google" id="ProtNLM"/>
    </source>
</evidence>